<gene>
    <name evidence="5" type="ORF">GFSPODELE1_LOCUS425</name>
</gene>
<evidence type="ECO:0000313" key="5">
    <source>
        <dbReference type="EMBL" id="CAL1694679.1"/>
    </source>
</evidence>
<feature type="region of interest" description="Disordered" evidence="4">
    <location>
        <begin position="921"/>
        <end position="950"/>
    </location>
</feature>
<evidence type="ECO:0000256" key="3">
    <source>
        <dbReference type="ARBA" id="ARBA00023242"/>
    </source>
</evidence>
<feature type="compositionally biased region" description="Basic and acidic residues" evidence="4">
    <location>
        <begin position="212"/>
        <end position="237"/>
    </location>
</feature>
<evidence type="ECO:0000256" key="2">
    <source>
        <dbReference type="ARBA" id="ARBA00022553"/>
    </source>
</evidence>
<feature type="compositionally biased region" description="Low complexity" evidence="4">
    <location>
        <begin position="32"/>
        <end position="44"/>
    </location>
</feature>
<feature type="compositionally biased region" description="Acidic residues" evidence="4">
    <location>
        <begin position="158"/>
        <end position="169"/>
    </location>
</feature>
<feature type="compositionally biased region" description="Acidic residues" evidence="4">
    <location>
        <begin position="238"/>
        <end position="261"/>
    </location>
</feature>
<keyword evidence="2" id="KW-0597">Phosphoprotein</keyword>
<evidence type="ECO:0000256" key="4">
    <source>
        <dbReference type="SAM" id="MobiDB-lite"/>
    </source>
</evidence>
<feature type="compositionally biased region" description="Basic and acidic residues" evidence="4">
    <location>
        <begin position="789"/>
        <end position="806"/>
    </location>
</feature>
<feature type="compositionally biased region" description="Basic residues" evidence="4">
    <location>
        <begin position="561"/>
        <end position="572"/>
    </location>
</feature>
<dbReference type="PANTHER" id="PTHR14150">
    <property type="entry name" value="U3 SMALL NUCLEOLAR RNA-ASSOCIATED PROTEIN 14"/>
    <property type="match status" value="1"/>
</dbReference>
<dbReference type="InterPro" id="IPR006709">
    <property type="entry name" value="SSU_processome_Utp14"/>
</dbReference>
<feature type="compositionally biased region" description="Polar residues" evidence="4">
    <location>
        <begin position="721"/>
        <end position="746"/>
    </location>
</feature>
<feature type="compositionally biased region" description="Polar residues" evidence="4">
    <location>
        <begin position="832"/>
        <end position="846"/>
    </location>
</feature>
<dbReference type="Pfam" id="PF04615">
    <property type="entry name" value="Utp14"/>
    <property type="match status" value="1"/>
</dbReference>
<organism evidence="5 6">
    <name type="scientific">Somion occarium</name>
    <dbReference type="NCBI Taxonomy" id="3059160"/>
    <lineage>
        <taxon>Eukaryota</taxon>
        <taxon>Fungi</taxon>
        <taxon>Dikarya</taxon>
        <taxon>Basidiomycota</taxon>
        <taxon>Agaricomycotina</taxon>
        <taxon>Agaricomycetes</taxon>
        <taxon>Polyporales</taxon>
        <taxon>Cerrenaceae</taxon>
        <taxon>Somion</taxon>
    </lineage>
</organism>
<keyword evidence="3" id="KW-0539">Nucleus</keyword>
<feature type="compositionally biased region" description="Basic and acidic residues" evidence="4">
    <location>
        <begin position="815"/>
        <end position="827"/>
    </location>
</feature>
<feature type="compositionally biased region" description="Acidic residues" evidence="4">
    <location>
        <begin position="177"/>
        <end position="196"/>
    </location>
</feature>
<feature type="compositionally biased region" description="Basic and acidic residues" evidence="4">
    <location>
        <begin position="639"/>
        <end position="654"/>
    </location>
</feature>
<feature type="compositionally biased region" description="Basic and acidic residues" evidence="4">
    <location>
        <begin position="868"/>
        <end position="883"/>
    </location>
</feature>
<keyword evidence="6" id="KW-1185">Reference proteome</keyword>
<feature type="compositionally biased region" description="Basic residues" evidence="4">
    <location>
        <begin position="1"/>
        <end position="14"/>
    </location>
</feature>
<dbReference type="Proteomes" id="UP001497453">
    <property type="component" value="Chromosome 1"/>
</dbReference>
<evidence type="ECO:0000313" key="6">
    <source>
        <dbReference type="Proteomes" id="UP001497453"/>
    </source>
</evidence>
<accession>A0ABP1CJ60</accession>
<reference evidence="6" key="1">
    <citation type="submission" date="2024-04" db="EMBL/GenBank/DDBJ databases">
        <authorList>
            <person name="Shaw F."/>
            <person name="Minotto A."/>
        </authorList>
    </citation>
    <scope>NUCLEOTIDE SEQUENCE [LARGE SCALE GENOMIC DNA]</scope>
</reference>
<feature type="compositionally biased region" description="Basic and acidic residues" evidence="4">
    <location>
        <begin position="573"/>
        <end position="593"/>
    </location>
</feature>
<dbReference type="EMBL" id="OZ037944">
    <property type="protein sequence ID" value="CAL1694679.1"/>
    <property type="molecule type" value="Genomic_DNA"/>
</dbReference>
<evidence type="ECO:0008006" key="7">
    <source>
        <dbReference type="Google" id="ProtNLM"/>
    </source>
</evidence>
<feature type="region of interest" description="Disordered" evidence="4">
    <location>
        <begin position="666"/>
        <end position="890"/>
    </location>
</feature>
<feature type="compositionally biased region" description="Acidic residues" evidence="4">
    <location>
        <begin position="97"/>
        <end position="123"/>
    </location>
</feature>
<feature type="compositionally biased region" description="Basic and acidic residues" evidence="4">
    <location>
        <begin position="666"/>
        <end position="686"/>
    </location>
</feature>
<feature type="compositionally biased region" description="Basic and acidic residues" evidence="4">
    <location>
        <begin position="921"/>
        <end position="930"/>
    </location>
</feature>
<dbReference type="PANTHER" id="PTHR14150:SF12">
    <property type="entry name" value="U3 SMALL NUCLEOLAR RNA-ASSOCIATED PROTEIN 14 HOMOLOG A"/>
    <property type="match status" value="1"/>
</dbReference>
<feature type="compositionally biased region" description="Acidic residues" evidence="4">
    <location>
        <begin position="606"/>
        <end position="621"/>
    </location>
</feature>
<sequence length="1088" mass="121511">MARAQKPKQSRRPQAKSLKQNNLRGFAKRQSLKSQRSSKYSESSDVYEYQPENVRRSKVKLQLEKDELDGARRDISGSEDEDDGPKRNGLRPRLVGENDDEGGLGSDEDEEIDSDEAFDESDEERFAGFNFSTKTKSVAKRKPQKRSLQSRTVPLIDLNEDEVELEEAPSENASASEGEDSAADDEEEGDPEDFIDVLDMIDGKGPAESADEGEHTQKEERPSASKARVEGDDVPHLEDEDEDMHDEEDEGISSDESEEDESHISPMDDAISASGDEDDDVGTSLHDLQSFITNLDAGQKRKAPDDEAAPTTETGEARRQKRRMLKERTEAGEENEFAPHRGATKLNLDDLLNPLASSSSNLLSLKKSAKILTSISAKNQTLSAPLPQRTQERLDREAAYQQTKEEVDKWSATMKKIKEAEHLSFPLQAQPAGRTSNLELAAKFKPTTELESAVDRLLKSAKMREEDIAQTESLKMNHLSVEEVSARRAELAKMRELMFRAEAKAKRVAKIKSKTYRRIKKKEKAKIAAKLGEGSDDEDMNEETRMKHEVERARERATLKHKNTGKWAKAMRARGDLDEDQRRDISEMLSRGEKLRRRIQGIGSGDESEEGEDDTEDDEEGAADRIKASAFEELAQLDKGSEGEEDSGRKGKSIFEMKFMKDAIARDQQRAKQMADDFVREMGESNHEDDEDDELTGGRIEESSGATIERVGGRVTYRPGAQQSQLRTVNSLASDTSSITLRSNDLPSDVARSVTPSATSPIPEKLGIATEAPNPWLAPRQDPAKAVPKKHEIAVSKDSASVEKSKNKLRKKAQKHEEEQSKARNDAAVDISMSNVMTLGDNSSAGPSKPKTRSQSGNQRDDGDDDSDVHSEVEEQERLLDRKGKGKANGVKAFEQRDLVARAFAGDNVVRDFAEAKRREMQEDAPKEVDTTLPGWGSWGGTGTRKAQPKPHLIKKVAGVDPTTRADYKKAHVIISEKRDKKAAKYMVKDLPYPYTSKAQFERSMDIPIGTEWNTRVGFQRGTLPKIVTKVRLYCIFWTPWLTRSSAWHCHQSPGKAPLGVSLASSHYFVSFVNRHLDRNCIMLPYSP</sequence>
<proteinExistence type="predicted"/>
<comment type="subcellular location">
    <subcellularLocation>
        <location evidence="1">Nucleus</location>
        <location evidence="1">Nucleolus</location>
    </subcellularLocation>
</comment>
<evidence type="ECO:0000256" key="1">
    <source>
        <dbReference type="ARBA" id="ARBA00004604"/>
    </source>
</evidence>
<protein>
    <recommendedName>
        <fullName evidence="7">U3 small nucleolar RNA-associated protein 14</fullName>
    </recommendedName>
</protein>
<name>A0ABP1CJ60_9APHY</name>
<feature type="region of interest" description="Disordered" evidence="4">
    <location>
        <begin position="1"/>
        <end position="343"/>
    </location>
</feature>
<feature type="compositionally biased region" description="Basic and acidic residues" evidence="4">
    <location>
        <begin position="61"/>
        <end position="76"/>
    </location>
</feature>
<feature type="region of interest" description="Disordered" evidence="4">
    <location>
        <begin position="561"/>
        <end position="654"/>
    </location>
</feature>